<dbReference type="EMBL" id="JBIRPU010000006">
    <property type="protein sequence ID" value="MFI0793431.1"/>
    <property type="molecule type" value="Genomic_DNA"/>
</dbReference>
<dbReference type="RefSeq" id="WP_396678854.1">
    <property type="nucleotide sequence ID" value="NZ_JBIRPU010000006.1"/>
</dbReference>
<dbReference type="InterPro" id="IPR029058">
    <property type="entry name" value="AB_hydrolase_fold"/>
</dbReference>
<dbReference type="Proteomes" id="UP001611075">
    <property type="component" value="Unassembled WGS sequence"/>
</dbReference>
<gene>
    <name evidence="1" type="ORF">ACH4OY_12135</name>
</gene>
<evidence type="ECO:0000313" key="2">
    <source>
        <dbReference type="Proteomes" id="UP001611075"/>
    </source>
</evidence>
<name>A0ABW7SIA2_9ACTN</name>
<sequence>MPGTAHLQGRGAWGLAWAVRHAVHRHRLPATRIAYGPSADQWGELRLPPAVGAGPVPVAVLLHGGFWRSVWGADLMDALAASSPSK</sequence>
<dbReference type="SUPFAM" id="SSF53474">
    <property type="entry name" value="alpha/beta-Hydrolases"/>
    <property type="match status" value="1"/>
</dbReference>
<organism evidence="1 2">
    <name type="scientific">Micromonospora rubida</name>
    <dbReference type="NCBI Taxonomy" id="2697657"/>
    <lineage>
        <taxon>Bacteria</taxon>
        <taxon>Bacillati</taxon>
        <taxon>Actinomycetota</taxon>
        <taxon>Actinomycetes</taxon>
        <taxon>Micromonosporales</taxon>
        <taxon>Micromonosporaceae</taxon>
        <taxon>Micromonospora</taxon>
    </lineage>
</organism>
<proteinExistence type="predicted"/>
<reference evidence="1 2" key="1">
    <citation type="submission" date="2024-10" db="EMBL/GenBank/DDBJ databases">
        <title>The Natural Products Discovery Center: Release of the First 8490 Sequenced Strains for Exploring Actinobacteria Biosynthetic Diversity.</title>
        <authorList>
            <person name="Kalkreuter E."/>
            <person name="Kautsar S.A."/>
            <person name="Yang D."/>
            <person name="Bader C.D."/>
            <person name="Teijaro C.N."/>
            <person name="Fluegel L."/>
            <person name="Davis C.M."/>
            <person name="Simpson J.R."/>
            <person name="Lauterbach L."/>
            <person name="Steele A.D."/>
            <person name="Gui C."/>
            <person name="Meng S."/>
            <person name="Li G."/>
            <person name="Viehrig K."/>
            <person name="Ye F."/>
            <person name="Su P."/>
            <person name="Kiefer A.F."/>
            <person name="Nichols A."/>
            <person name="Cepeda A.J."/>
            <person name="Yan W."/>
            <person name="Fan B."/>
            <person name="Jiang Y."/>
            <person name="Adhikari A."/>
            <person name="Zheng C.-J."/>
            <person name="Schuster L."/>
            <person name="Cowan T.M."/>
            <person name="Smanski M.J."/>
            <person name="Chevrette M.G."/>
            <person name="De Carvalho L.P.S."/>
            <person name="Shen B."/>
        </authorList>
    </citation>
    <scope>NUCLEOTIDE SEQUENCE [LARGE SCALE GENOMIC DNA]</scope>
    <source>
        <strain evidence="1 2">NPDC021253</strain>
    </source>
</reference>
<evidence type="ECO:0000313" key="1">
    <source>
        <dbReference type="EMBL" id="MFI0793431.1"/>
    </source>
</evidence>
<accession>A0ABW7SIA2</accession>
<comment type="caution">
    <text evidence="1">The sequence shown here is derived from an EMBL/GenBank/DDBJ whole genome shotgun (WGS) entry which is preliminary data.</text>
</comment>
<keyword evidence="2" id="KW-1185">Reference proteome</keyword>
<protein>
    <recommendedName>
        <fullName evidence="3">Alpha/beta hydrolase</fullName>
    </recommendedName>
</protein>
<evidence type="ECO:0008006" key="3">
    <source>
        <dbReference type="Google" id="ProtNLM"/>
    </source>
</evidence>